<dbReference type="Proteomes" id="UP000461880">
    <property type="component" value="Unassembled WGS sequence"/>
</dbReference>
<keyword evidence="2" id="KW-1185">Reference proteome</keyword>
<dbReference type="AlphaFoldDB" id="A0A7X2NSW7"/>
<name>A0A7X2NSW7_9FIRM</name>
<organism evidence="1 2">
    <name type="scientific">Stecheria intestinalis</name>
    <dbReference type="NCBI Taxonomy" id="2606630"/>
    <lineage>
        <taxon>Bacteria</taxon>
        <taxon>Bacillati</taxon>
        <taxon>Bacillota</taxon>
        <taxon>Erysipelotrichia</taxon>
        <taxon>Erysipelotrichales</taxon>
        <taxon>Erysipelotrichaceae</taxon>
        <taxon>Stecheria</taxon>
    </lineage>
</organism>
<proteinExistence type="predicted"/>
<accession>A0A7X2NSW7</accession>
<comment type="caution">
    <text evidence="1">The sequence shown here is derived from an EMBL/GenBank/DDBJ whole genome shotgun (WGS) entry which is preliminary data.</text>
</comment>
<dbReference type="RefSeq" id="WP_105304182.1">
    <property type="nucleotide sequence ID" value="NZ_JAQXPC010000107.1"/>
</dbReference>
<dbReference type="EMBL" id="VUMN01000020">
    <property type="protein sequence ID" value="MSS58949.1"/>
    <property type="molecule type" value="Genomic_DNA"/>
</dbReference>
<sequence>MLKRILFTLLTLLVIYSGVVLVYRLNEPDVVESPGSAYMTENALDYATLRDYTLSSGESTLHYYFFCSYENNDCLYMENTVLKDAESETGLDLRNMIEYVDITDLEANLSTNRLKQEWDVASYPAFVACRVRNGMIEISNTLQWNPSSPISTSDLIRWLELNNLYDGNS</sequence>
<evidence type="ECO:0000313" key="1">
    <source>
        <dbReference type="EMBL" id="MSS58949.1"/>
    </source>
</evidence>
<reference evidence="1 2" key="1">
    <citation type="submission" date="2019-08" db="EMBL/GenBank/DDBJ databases">
        <title>In-depth cultivation of the pig gut microbiome towards novel bacterial diversity and tailored functional studies.</title>
        <authorList>
            <person name="Wylensek D."/>
            <person name="Hitch T.C.A."/>
            <person name="Clavel T."/>
        </authorList>
    </citation>
    <scope>NUCLEOTIDE SEQUENCE [LARGE SCALE GENOMIC DNA]</scope>
    <source>
        <strain evidence="1 2">Oil+RF-744-GAM-WT-6</strain>
    </source>
</reference>
<evidence type="ECO:0000313" key="2">
    <source>
        <dbReference type="Proteomes" id="UP000461880"/>
    </source>
</evidence>
<protein>
    <submittedName>
        <fullName evidence="1">Uncharacterized protein</fullName>
    </submittedName>
</protein>
<gene>
    <name evidence="1" type="ORF">FYJ51_08520</name>
</gene>